<dbReference type="GO" id="GO:0006308">
    <property type="term" value="P:DNA catabolic process"/>
    <property type="evidence" value="ECO:0007669"/>
    <property type="project" value="TreeGrafter"/>
</dbReference>
<dbReference type="SMART" id="SM00479">
    <property type="entry name" value="EXOIII"/>
    <property type="match status" value="1"/>
</dbReference>
<dbReference type="GO" id="GO:0046872">
    <property type="term" value="F:metal ion binding"/>
    <property type="evidence" value="ECO:0007669"/>
    <property type="project" value="UniProtKB-KW"/>
</dbReference>
<dbReference type="InterPro" id="IPR013520">
    <property type="entry name" value="Ribonucl_H"/>
</dbReference>
<keyword evidence="4" id="KW-0540">Nuclease</keyword>
<comment type="caution">
    <text evidence="11">The sequence shown here is derived from an EMBL/GenBank/DDBJ whole genome shotgun (WGS) entry which is preliminary data.</text>
</comment>
<evidence type="ECO:0000256" key="9">
    <source>
        <dbReference type="ARBA" id="ARBA00025769"/>
    </source>
</evidence>
<dbReference type="Pfam" id="PF22123">
    <property type="entry name" value="Exu_RNase_H_like"/>
    <property type="match status" value="1"/>
</dbReference>
<comment type="cofactor">
    <cofactor evidence="2">
        <name>Mg(2+)</name>
        <dbReference type="ChEBI" id="CHEBI:18420"/>
    </cofactor>
</comment>
<feature type="domain" description="Exonuclease" evidence="10">
    <location>
        <begin position="6"/>
        <end position="178"/>
    </location>
</feature>
<dbReference type="CDD" id="cd06127">
    <property type="entry name" value="DEDDh"/>
    <property type="match status" value="1"/>
</dbReference>
<keyword evidence="12" id="KW-1185">Reference proteome</keyword>
<dbReference type="AlphaFoldDB" id="A0AAN8HTB9"/>
<reference evidence="11 12" key="1">
    <citation type="journal article" date="2023" name="Mol. Biol. Evol.">
        <title>Genomics of Secondarily Temperate Adaptation in the Only Non-Antarctic Icefish.</title>
        <authorList>
            <person name="Rivera-Colon A.G."/>
            <person name="Rayamajhi N."/>
            <person name="Minhas B.F."/>
            <person name="Madrigal G."/>
            <person name="Bilyk K.T."/>
            <person name="Yoon V."/>
            <person name="Hune M."/>
            <person name="Gregory S."/>
            <person name="Cheng C.H.C."/>
            <person name="Catchen J.M."/>
        </authorList>
    </citation>
    <scope>NUCLEOTIDE SEQUENCE [LARGE SCALE GENOMIC DNA]</scope>
    <source>
        <tissue evidence="11">White muscle</tissue>
    </source>
</reference>
<dbReference type="SUPFAM" id="SSF53098">
    <property type="entry name" value="Ribonuclease H-like"/>
    <property type="match status" value="1"/>
</dbReference>
<accession>A0AAN8HTB9</accession>
<evidence type="ECO:0000256" key="6">
    <source>
        <dbReference type="ARBA" id="ARBA00022801"/>
    </source>
</evidence>
<gene>
    <name evidence="11" type="ORF">CgunFtcFv8_012744</name>
</gene>
<dbReference type="InterPro" id="IPR054362">
    <property type="entry name" value="Exu_RNase_H-like"/>
</dbReference>
<evidence type="ECO:0000313" key="11">
    <source>
        <dbReference type="EMBL" id="KAK5927606.1"/>
    </source>
</evidence>
<evidence type="ECO:0000256" key="7">
    <source>
        <dbReference type="ARBA" id="ARBA00022839"/>
    </source>
</evidence>
<evidence type="ECO:0000256" key="8">
    <source>
        <dbReference type="ARBA" id="ARBA00022842"/>
    </source>
</evidence>
<evidence type="ECO:0000256" key="2">
    <source>
        <dbReference type="ARBA" id="ARBA00001946"/>
    </source>
</evidence>
<evidence type="ECO:0000256" key="5">
    <source>
        <dbReference type="ARBA" id="ARBA00022723"/>
    </source>
</evidence>
<keyword evidence="6" id="KW-0378">Hydrolase</keyword>
<dbReference type="GO" id="GO:0008311">
    <property type="term" value="F:double-stranded DNA 3'-5' DNA exonuclease activity"/>
    <property type="evidence" value="ECO:0007669"/>
    <property type="project" value="UniProtKB-EC"/>
</dbReference>
<name>A0AAN8HTB9_CHAGU</name>
<dbReference type="Proteomes" id="UP001331515">
    <property type="component" value="Unassembled WGS sequence"/>
</dbReference>
<dbReference type="InterPro" id="IPR040393">
    <property type="entry name" value="TREX1/2"/>
</dbReference>
<keyword evidence="5" id="KW-0479">Metal-binding</keyword>
<evidence type="ECO:0000256" key="1">
    <source>
        <dbReference type="ARBA" id="ARBA00000493"/>
    </source>
</evidence>
<comment type="similarity">
    <text evidence="9">Belongs to the exonuclease superfamily. TREX family.</text>
</comment>
<sequence>MAWPGTIVFFDLETTGLRTKSCHIVQLAASCENTIFNRYILPASHSNCSYKSERLHRPLWPTVEPVSTMTLYYSLTTFIDYLGSFPVLLAAHNSRRFHRRVLMRVLEKCSLFEQFKKVVSGFVDTLTLSKNLHPKLKPLNRPYLVRYFLGGKYNAHNAVEKAKQLEELLNHWDPDNDDIEDVTDWI</sequence>
<comment type="catalytic activity">
    <reaction evidence="1">
        <text>Exonucleolytic cleavage in the 3'- to 5'-direction to yield nucleoside 5'-phosphates.</text>
        <dbReference type="EC" id="3.1.11.2"/>
    </reaction>
</comment>
<keyword evidence="7" id="KW-0269">Exonuclease</keyword>
<organism evidence="11 12">
    <name type="scientific">Champsocephalus gunnari</name>
    <name type="common">Mackerel icefish</name>
    <dbReference type="NCBI Taxonomy" id="52237"/>
    <lineage>
        <taxon>Eukaryota</taxon>
        <taxon>Metazoa</taxon>
        <taxon>Chordata</taxon>
        <taxon>Craniata</taxon>
        <taxon>Vertebrata</taxon>
        <taxon>Euteleostomi</taxon>
        <taxon>Actinopterygii</taxon>
        <taxon>Neopterygii</taxon>
        <taxon>Teleostei</taxon>
        <taxon>Neoteleostei</taxon>
        <taxon>Acanthomorphata</taxon>
        <taxon>Eupercaria</taxon>
        <taxon>Perciformes</taxon>
        <taxon>Notothenioidei</taxon>
        <taxon>Channichthyidae</taxon>
        <taxon>Champsocephalus</taxon>
    </lineage>
</organism>
<keyword evidence="8" id="KW-0460">Magnesium</keyword>
<dbReference type="EMBL" id="JAURVH010001518">
    <property type="protein sequence ID" value="KAK5927606.1"/>
    <property type="molecule type" value="Genomic_DNA"/>
</dbReference>
<dbReference type="InterPro" id="IPR012337">
    <property type="entry name" value="RNaseH-like_sf"/>
</dbReference>
<evidence type="ECO:0000256" key="4">
    <source>
        <dbReference type="ARBA" id="ARBA00022722"/>
    </source>
</evidence>
<evidence type="ECO:0000313" key="12">
    <source>
        <dbReference type="Proteomes" id="UP001331515"/>
    </source>
</evidence>
<dbReference type="PANTHER" id="PTHR13058:SF22">
    <property type="entry name" value="EXODEOXYRIBONUCLEASE III"/>
    <property type="match status" value="1"/>
</dbReference>
<dbReference type="InterPro" id="IPR036397">
    <property type="entry name" value="RNaseH_sf"/>
</dbReference>
<evidence type="ECO:0000256" key="3">
    <source>
        <dbReference type="ARBA" id="ARBA00012115"/>
    </source>
</evidence>
<dbReference type="GO" id="GO:0003676">
    <property type="term" value="F:nucleic acid binding"/>
    <property type="evidence" value="ECO:0007669"/>
    <property type="project" value="InterPro"/>
</dbReference>
<protein>
    <recommendedName>
        <fullName evidence="3">exodeoxyribonuclease III</fullName>
        <ecNumber evidence="3">3.1.11.2</ecNumber>
    </recommendedName>
</protein>
<dbReference type="PANTHER" id="PTHR13058">
    <property type="entry name" value="THREE PRIME REPAIR EXONUCLEASE 1, 2"/>
    <property type="match status" value="1"/>
</dbReference>
<proteinExistence type="inferred from homology"/>
<dbReference type="EC" id="3.1.11.2" evidence="3"/>
<evidence type="ECO:0000259" key="10">
    <source>
        <dbReference type="SMART" id="SM00479"/>
    </source>
</evidence>
<dbReference type="GO" id="GO:0005737">
    <property type="term" value="C:cytoplasm"/>
    <property type="evidence" value="ECO:0007669"/>
    <property type="project" value="TreeGrafter"/>
</dbReference>
<dbReference type="Gene3D" id="3.30.420.10">
    <property type="entry name" value="Ribonuclease H-like superfamily/Ribonuclease H"/>
    <property type="match status" value="1"/>
</dbReference>